<organism evidence="1 2">
    <name type="scientific">Pleurodeles waltl</name>
    <name type="common">Iberian ribbed newt</name>
    <dbReference type="NCBI Taxonomy" id="8319"/>
    <lineage>
        <taxon>Eukaryota</taxon>
        <taxon>Metazoa</taxon>
        <taxon>Chordata</taxon>
        <taxon>Craniata</taxon>
        <taxon>Vertebrata</taxon>
        <taxon>Euteleostomi</taxon>
        <taxon>Amphibia</taxon>
        <taxon>Batrachia</taxon>
        <taxon>Caudata</taxon>
        <taxon>Salamandroidea</taxon>
        <taxon>Salamandridae</taxon>
        <taxon>Pleurodelinae</taxon>
        <taxon>Pleurodeles</taxon>
    </lineage>
</organism>
<evidence type="ECO:0000313" key="2">
    <source>
        <dbReference type="Proteomes" id="UP001066276"/>
    </source>
</evidence>
<dbReference type="Proteomes" id="UP001066276">
    <property type="component" value="Chromosome 4_2"/>
</dbReference>
<dbReference type="AlphaFoldDB" id="A0AAV7SEY4"/>
<sequence length="81" mass="9166">MEILTPEIELEIACRDYEPERRKPVAALSDWKAETAPFGAGKRQQSRGSFTPLPRNSLLIHRCGESYCGKMNMKERPAVTT</sequence>
<reference evidence="1" key="1">
    <citation type="journal article" date="2022" name="bioRxiv">
        <title>Sequencing and chromosome-scale assembly of the giantPleurodeles waltlgenome.</title>
        <authorList>
            <person name="Brown T."/>
            <person name="Elewa A."/>
            <person name="Iarovenko S."/>
            <person name="Subramanian E."/>
            <person name="Araus A.J."/>
            <person name="Petzold A."/>
            <person name="Susuki M."/>
            <person name="Suzuki K.-i.T."/>
            <person name="Hayashi T."/>
            <person name="Toyoda A."/>
            <person name="Oliveira C."/>
            <person name="Osipova E."/>
            <person name="Leigh N.D."/>
            <person name="Simon A."/>
            <person name="Yun M.H."/>
        </authorList>
    </citation>
    <scope>NUCLEOTIDE SEQUENCE</scope>
    <source>
        <strain evidence="1">20211129_DDA</strain>
        <tissue evidence="1">Liver</tissue>
    </source>
</reference>
<comment type="caution">
    <text evidence="1">The sequence shown here is derived from an EMBL/GenBank/DDBJ whole genome shotgun (WGS) entry which is preliminary data.</text>
</comment>
<keyword evidence="2" id="KW-1185">Reference proteome</keyword>
<gene>
    <name evidence="1" type="ORF">NDU88_002988</name>
</gene>
<proteinExistence type="predicted"/>
<name>A0AAV7SEY4_PLEWA</name>
<accession>A0AAV7SEY4</accession>
<evidence type="ECO:0000313" key="1">
    <source>
        <dbReference type="EMBL" id="KAJ1162520.1"/>
    </source>
</evidence>
<protein>
    <submittedName>
        <fullName evidence="1">Uncharacterized protein</fullName>
    </submittedName>
</protein>
<dbReference type="EMBL" id="JANPWB010000008">
    <property type="protein sequence ID" value="KAJ1162520.1"/>
    <property type="molecule type" value="Genomic_DNA"/>
</dbReference>